<comment type="similarity">
    <text evidence="1">Belongs to the bacterial solute-binding protein 3 family.</text>
</comment>
<keyword evidence="2" id="KW-0813">Transport</keyword>
<evidence type="ECO:0000256" key="2">
    <source>
        <dbReference type="ARBA" id="ARBA00022448"/>
    </source>
</evidence>
<accession>A0ABN6SDJ1</accession>
<evidence type="ECO:0000256" key="3">
    <source>
        <dbReference type="ARBA" id="ARBA00022729"/>
    </source>
</evidence>
<dbReference type="PANTHER" id="PTHR30085">
    <property type="entry name" value="AMINO ACID ABC TRANSPORTER PERMEASE"/>
    <property type="match status" value="1"/>
</dbReference>
<dbReference type="SMART" id="SM00062">
    <property type="entry name" value="PBPb"/>
    <property type="match status" value="1"/>
</dbReference>
<evidence type="ECO:0000259" key="4">
    <source>
        <dbReference type="SMART" id="SM00062"/>
    </source>
</evidence>
<evidence type="ECO:0000256" key="1">
    <source>
        <dbReference type="ARBA" id="ARBA00010333"/>
    </source>
</evidence>
<proteinExistence type="inferred from homology"/>
<feature type="domain" description="Solute-binding protein family 3/N-terminal" evidence="4">
    <location>
        <begin position="27"/>
        <end position="256"/>
    </location>
</feature>
<keyword evidence="3" id="KW-0732">Signal</keyword>
<organism evidence="5 6">
    <name type="scientific">Bombiscardovia nodaiensis</name>
    <dbReference type="NCBI Taxonomy" id="2932181"/>
    <lineage>
        <taxon>Bacteria</taxon>
        <taxon>Bacillati</taxon>
        <taxon>Actinomycetota</taxon>
        <taxon>Actinomycetes</taxon>
        <taxon>Bifidobacteriales</taxon>
        <taxon>Bifidobacteriaceae</taxon>
        <taxon>Bombiscardovia</taxon>
    </lineage>
</organism>
<dbReference type="CDD" id="cd13690">
    <property type="entry name" value="PBP2_GluB"/>
    <property type="match status" value="1"/>
</dbReference>
<protein>
    <submittedName>
        <fullName evidence="5">ABC transporter substrate-binding protein</fullName>
    </submittedName>
</protein>
<evidence type="ECO:0000313" key="5">
    <source>
        <dbReference type="EMBL" id="BDR52975.1"/>
    </source>
</evidence>
<name>A0ABN6SDJ1_9BIFI</name>
<dbReference type="Proteomes" id="UP001321766">
    <property type="component" value="Chromosome"/>
</dbReference>
<gene>
    <name evidence="5" type="primary">gluB_1</name>
    <name evidence="5" type="ORF">KIM372_08820</name>
</gene>
<evidence type="ECO:0000313" key="6">
    <source>
        <dbReference type="Proteomes" id="UP001321766"/>
    </source>
</evidence>
<keyword evidence="6" id="KW-1185">Reference proteome</keyword>
<dbReference type="PANTHER" id="PTHR30085:SF6">
    <property type="entry name" value="ABC TRANSPORTER GLUTAMINE-BINDING PROTEIN GLNH"/>
    <property type="match status" value="1"/>
</dbReference>
<reference evidence="5 6" key="1">
    <citation type="journal article" date="2023" name="Microbiol. Spectr.">
        <title>Symbiosis of Carpenter Bees with Uncharacterized Lactic Acid Bacteria Showing NAD Auxotrophy.</title>
        <authorList>
            <person name="Kawasaki S."/>
            <person name="Ozawa K."/>
            <person name="Mori T."/>
            <person name="Yamamoto A."/>
            <person name="Ito M."/>
            <person name="Ohkuma M."/>
            <person name="Sakamoto M."/>
            <person name="Matsutani M."/>
        </authorList>
    </citation>
    <scope>NUCLEOTIDE SEQUENCE [LARGE SCALE GENOMIC DNA]</scope>
    <source>
        <strain evidence="5 6">Kim37-2</strain>
    </source>
</reference>
<dbReference type="Pfam" id="PF00497">
    <property type="entry name" value="SBP_bac_3"/>
    <property type="match status" value="1"/>
</dbReference>
<sequence>MVSLMTLALGGCSNAAASYDVSAIGPKIHVGIVTDEPGIGFVRSGQYSGLDVDVARYIIHELGYVPSEIVWHGVRPSNREQMLEKGQVDMVVGSYSITQERRQAVDFAGPYFIAGQDLLVRKGDTQYQSVEDLGQARVCTVEGSTAAQNLQTYAPQAQVEPRQGIAVCITALLTGEVDAVSDDDMVLAGQAHVSGGGLVRLVGNPFTQEHYGVAVRKGQPTLVAQINAALNSMMTDGSWQRSVSQAADSIAYRLRPGDHKPSKLDGSPSKPAR</sequence>
<dbReference type="InterPro" id="IPR001638">
    <property type="entry name" value="Solute-binding_3/MltF_N"/>
</dbReference>
<dbReference type="Gene3D" id="3.40.190.10">
    <property type="entry name" value="Periplasmic binding protein-like II"/>
    <property type="match status" value="2"/>
</dbReference>
<dbReference type="EMBL" id="AP026798">
    <property type="protein sequence ID" value="BDR52975.1"/>
    <property type="molecule type" value="Genomic_DNA"/>
</dbReference>
<dbReference type="InterPro" id="IPR051455">
    <property type="entry name" value="Bact_solute-bind_prot3"/>
</dbReference>
<dbReference type="SUPFAM" id="SSF53850">
    <property type="entry name" value="Periplasmic binding protein-like II"/>
    <property type="match status" value="1"/>
</dbReference>